<keyword evidence="6" id="KW-1015">Disulfide bond</keyword>
<dbReference type="InterPro" id="IPR044730">
    <property type="entry name" value="RNase_H-like_dom_plant"/>
</dbReference>
<dbReference type="InterPro" id="IPR043325">
    <property type="entry name" value="LTSS"/>
</dbReference>
<evidence type="ECO:0000256" key="9">
    <source>
        <dbReference type="SAM" id="MobiDB-lite"/>
    </source>
</evidence>
<proteinExistence type="inferred from homology"/>
<evidence type="ECO:0000256" key="1">
    <source>
        <dbReference type="ARBA" id="ARBA00004609"/>
    </source>
</evidence>
<dbReference type="InterPro" id="IPR000528">
    <property type="entry name" value="Plant_nsLTP"/>
</dbReference>
<evidence type="ECO:0000259" key="10">
    <source>
        <dbReference type="Pfam" id="PF13456"/>
    </source>
</evidence>
<dbReference type="InterPro" id="IPR016140">
    <property type="entry name" value="Bifunc_inhib/LTP/seed_store"/>
</dbReference>
<keyword evidence="3" id="KW-1003">Cell membrane</keyword>
<dbReference type="GO" id="GO:0006869">
    <property type="term" value="P:lipid transport"/>
    <property type="evidence" value="ECO:0007669"/>
    <property type="project" value="InterPro"/>
</dbReference>
<organism evidence="12 13">
    <name type="scientific">Hibiscus syriacus</name>
    <name type="common">Rose of Sharon</name>
    <dbReference type="NCBI Taxonomy" id="106335"/>
    <lineage>
        <taxon>Eukaryota</taxon>
        <taxon>Viridiplantae</taxon>
        <taxon>Streptophyta</taxon>
        <taxon>Embryophyta</taxon>
        <taxon>Tracheophyta</taxon>
        <taxon>Spermatophyta</taxon>
        <taxon>Magnoliopsida</taxon>
        <taxon>eudicotyledons</taxon>
        <taxon>Gunneridae</taxon>
        <taxon>Pentapetalae</taxon>
        <taxon>rosids</taxon>
        <taxon>malvids</taxon>
        <taxon>Malvales</taxon>
        <taxon>Malvaceae</taxon>
        <taxon>Malvoideae</taxon>
        <taxon>Hibiscus</taxon>
    </lineage>
</organism>
<dbReference type="Pfam" id="PF13456">
    <property type="entry name" value="RVT_3"/>
    <property type="match status" value="1"/>
</dbReference>
<evidence type="ECO:0000256" key="2">
    <source>
        <dbReference type="ARBA" id="ARBA00009748"/>
    </source>
</evidence>
<evidence type="ECO:0000256" key="7">
    <source>
        <dbReference type="ARBA" id="ARBA00023180"/>
    </source>
</evidence>
<comment type="caution">
    <text evidence="12">The sequence shown here is derived from an EMBL/GenBank/DDBJ whole genome shotgun (WGS) entry which is preliminary data.</text>
</comment>
<keyword evidence="8" id="KW-0449">Lipoprotein</keyword>
<dbReference type="InterPro" id="IPR002156">
    <property type="entry name" value="RNaseH_domain"/>
</dbReference>
<dbReference type="InterPro" id="IPR036312">
    <property type="entry name" value="Bifun_inhib/LTP/seed_sf"/>
</dbReference>
<evidence type="ECO:0000313" key="12">
    <source>
        <dbReference type="EMBL" id="KAE8656299.1"/>
    </source>
</evidence>
<dbReference type="PRINTS" id="PR00382">
    <property type="entry name" value="LIPIDTRNSFER"/>
</dbReference>
<evidence type="ECO:0000256" key="3">
    <source>
        <dbReference type="ARBA" id="ARBA00022475"/>
    </source>
</evidence>
<evidence type="ECO:0000256" key="4">
    <source>
        <dbReference type="ARBA" id="ARBA00022622"/>
    </source>
</evidence>
<evidence type="ECO:0008006" key="14">
    <source>
        <dbReference type="Google" id="ProtNLM"/>
    </source>
</evidence>
<dbReference type="GO" id="GO:0005886">
    <property type="term" value="C:plasma membrane"/>
    <property type="evidence" value="ECO:0007669"/>
    <property type="project" value="UniProtKB-SubCell"/>
</dbReference>
<keyword evidence="13" id="KW-1185">Reference proteome</keyword>
<comment type="subcellular location">
    <subcellularLocation>
        <location evidence="1">Cell membrane</location>
        <topology evidence="1">Lipid-anchor</topology>
        <topology evidence="1">GPI-anchor</topology>
    </subcellularLocation>
</comment>
<dbReference type="AlphaFoldDB" id="A0A6A2XCZ7"/>
<name>A0A6A2XCZ7_HIBSY</name>
<dbReference type="GO" id="GO:0008289">
    <property type="term" value="F:lipid binding"/>
    <property type="evidence" value="ECO:0007669"/>
    <property type="project" value="InterPro"/>
</dbReference>
<dbReference type="Pfam" id="PF14368">
    <property type="entry name" value="LTP_2"/>
    <property type="match status" value="1"/>
</dbReference>
<dbReference type="PANTHER" id="PTHR33044">
    <property type="entry name" value="BIFUNCTIONAL INHIBITOR/LIPID-TRANSFER PROTEIN/SEED STORAGE 2S ALBUMIN SUPERFAMILY PROTEIN-RELATED"/>
    <property type="match status" value="1"/>
</dbReference>
<protein>
    <recommendedName>
        <fullName evidence="14">Bifunctional inhibitor/plant lipid transfer protein/seed storage helical domain-containing protein</fullName>
    </recommendedName>
</protein>
<dbReference type="GO" id="GO:0098552">
    <property type="term" value="C:side of membrane"/>
    <property type="evidence" value="ECO:0007669"/>
    <property type="project" value="UniProtKB-KW"/>
</dbReference>
<dbReference type="SUPFAM" id="SSF47699">
    <property type="entry name" value="Bifunctional inhibitor/lipid-transfer protein/seed storage 2S albumin"/>
    <property type="match status" value="1"/>
</dbReference>
<evidence type="ECO:0000256" key="6">
    <source>
        <dbReference type="ARBA" id="ARBA00023157"/>
    </source>
</evidence>
<dbReference type="GO" id="GO:0003676">
    <property type="term" value="F:nucleic acid binding"/>
    <property type="evidence" value="ECO:0007669"/>
    <property type="project" value="InterPro"/>
</dbReference>
<feature type="domain" description="RNase H type-1" evidence="10">
    <location>
        <begin position="3"/>
        <end position="73"/>
    </location>
</feature>
<evidence type="ECO:0000256" key="8">
    <source>
        <dbReference type="ARBA" id="ARBA00023288"/>
    </source>
</evidence>
<dbReference type="GO" id="GO:0004523">
    <property type="term" value="F:RNA-DNA hybrid ribonuclease activity"/>
    <property type="evidence" value="ECO:0007669"/>
    <property type="project" value="InterPro"/>
</dbReference>
<evidence type="ECO:0000313" key="13">
    <source>
        <dbReference type="Proteomes" id="UP000436088"/>
    </source>
</evidence>
<evidence type="ECO:0000259" key="11">
    <source>
        <dbReference type="Pfam" id="PF14368"/>
    </source>
</evidence>
<dbReference type="Proteomes" id="UP000436088">
    <property type="component" value="Unassembled WGS sequence"/>
</dbReference>
<sequence>MGLLRRIEGCVGDHFRDIIIETDNRKSLAVVRRESDFRGASAMSTHLDCLLDRDWCLSFKFVPRERNRLADGLGRIAWSLPFGLRVFQVPPTEVHHLLQEDFLQQRSVAKAEVSPSLSPSESCSTIIYDMIDCIPFLSGVGTEDKPTVACCCGFEIVVGINAECICEALKSSVDLGVDINLTKAAALPSACQVSAPPISKCNLKAVNPPPSSESPIPLSGPEKTTTPAGEVAKHAPSPSLSGTCSLSSSSFILFTMLLSSICYISV</sequence>
<feature type="region of interest" description="Disordered" evidence="9">
    <location>
        <begin position="207"/>
        <end position="238"/>
    </location>
</feature>
<dbReference type="CDD" id="cd06222">
    <property type="entry name" value="RNase_H_like"/>
    <property type="match status" value="1"/>
</dbReference>
<dbReference type="Gene3D" id="1.10.110.10">
    <property type="entry name" value="Plant lipid-transfer and hydrophobic proteins"/>
    <property type="match status" value="1"/>
</dbReference>
<keyword evidence="4" id="KW-0336">GPI-anchor</keyword>
<accession>A0A6A2XCZ7</accession>
<comment type="similarity">
    <text evidence="2">Belongs to the plant LTP family.</text>
</comment>
<feature type="domain" description="Bifunctional inhibitor/plant lipid transfer protein/seed storage helical" evidence="11">
    <location>
        <begin position="108"/>
        <end position="201"/>
    </location>
</feature>
<evidence type="ECO:0000256" key="5">
    <source>
        <dbReference type="ARBA" id="ARBA00022729"/>
    </source>
</evidence>
<dbReference type="EMBL" id="VEPZ02001768">
    <property type="protein sequence ID" value="KAE8656299.1"/>
    <property type="molecule type" value="Genomic_DNA"/>
</dbReference>
<keyword evidence="5" id="KW-0732">Signal</keyword>
<keyword evidence="4" id="KW-0472">Membrane</keyword>
<dbReference type="CDD" id="cd00010">
    <property type="entry name" value="AAI_LTSS"/>
    <property type="match status" value="1"/>
</dbReference>
<gene>
    <name evidence="12" type="ORF">F3Y22_tig00117005pilonHSYRG00365</name>
</gene>
<keyword evidence="7" id="KW-0325">Glycoprotein</keyword>
<reference evidence="12" key="1">
    <citation type="submission" date="2019-09" db="EMBL/GenBank/DDBJ databases">
        <title>Draft genome information of white flower Hibiscus syriacus.</title>
        <authorList>
            <person name="Kim Y.-M."/>
        </authorList>
    </citation>
    <scope>NUCLEOTIDE SEQUENCE [LARGE SCALE GENOMIC DNA]</scope>
    <source>
        <strain evidence="12">YM2019G1</strain>
    </source>
</reference>